<reference evidence="1 2" key="1">
    <citation type="submission" date="2024-09" db="EMBL/GenBank/DDBJ databases">
        <title>Rethinking Asexuality: The Enigmatic Case of Functional Sexual Genes in Lepraria (Stereocaulaceae).</title>
        <authorList>
            <person name="Doellman M."/>
            <person name="Sun Y."/>
            <person name="Barcenas-Pena A."/>
            <person name="Lumbsch H.T."/>
            <person name="Grewe F."/>
        </authorList>
    </citation>
    <scope>NUCLEOTIDE SEQUENCE [LARGE SCALE GENOMIC DNA]</scope>
    <source>
        <strain evidence="1 2">Mercado 3170</strain>
    </source>
</reference>
<name>A0ABR4AHD4_9LECA</name>
<accession>A0ABR4AHD4</accession>
<evidence type="ECO:0008006" key="3">
    <source>
        <dbReference type="Google" id="ProtNLM"/>
    </source>
</evidence>
<sequence>MPQRRWSFYSMGLPPLISKEKILDKEFLDNEEKDGRYGTRPRWGNAPEFATITMGGNDVGILNLVLTCIYSLKLWGQDCDTVINNGFNTLGSSDFTSKAKEVIQKALDKGHGTRIGPNFKFFVTGYAQFFNQVRPQCNNVTFKRPWSPVSPEYLTIERRTNMNNLALALNAKLKEIVATFPTDQVIWIDYDAAFEGHRFCDRDEPSPNDPDTWIFNWDDRDDPGNEALLNLLPAYTALNSSSPAQPFSSDSAYIAALLDATANNPTDQGYLTDHFRVFHPKPDGHAAIRAAVIKAVTDAGVPAPGLPTYAPGWCGMHVIQYQKNEPDGPNKDGSEYLFDVTIKDANGVEIPLYNCNGCGTTARFVAPNGVPQTIESELPFNMQLTAGPVDDSAVLFNYNGQAWGSNDQEHHSDFGAYDNGKREGDTGFTC</sequence>
<gene>
    <name evidence="1" type="ORF">N7G274_003533</name>
</gene>
<dbReference type="SUPFAM" id="SSF52266">
    <property type="entry name" value="SGNH hydrolase"/>
    <property type="match status" value="1"/>
</dbReference>
<comment type="caution">
    <text evidence="1">The sequence shown here is derived from an EMBL/GenBank/DDBJ whole genome shotgun (WGS) entry which is preliminary data.</text>
</comment>
<dbReference type="InterPro" id="IPR037460">
    <property type="entry name" value="SEST-like"/>
</dbReference>
<keyword evidence="2" id="KW-1185">Reference proteome</keyword>
<dbReference type="EMBL" id="JBEFKJ010000010">
    <property type="protein sequence ID" value="KAL2044012.1"/>
    <property type="molecule type" value="Genomic_DNA"/>
</dbReference>
<dbReference type="PANTHER" id="PTHR37981:SF1">
    <property type="entry name" value="SGNH HYDROLASE-TYPE ESTERASE DOMAIN-CONTAINING PROTEIN"/>
    <property type="match status" value="1"/>
</dbReference>
<dbReference type="InterPro" id="IPR036514">
    <property type="entry name" value="SGNH_hydro_sf"/>
</dbReference>
<proteinExistence type="predicted"/>
<evidence type="ECO:0000313" key="2">
    <source>
        <dbReference type="Proteomes" id="UP001590950"/>
    </source>
</evidence>
<evidence type="ECO:0000313" key="1">
    <source>
        <dbReference type="EMBL" id="KAL2044012.1"/>
    </source>
</evidence>
<dbReference type="Gene3D" id="3.40.50.1110">
    <property type="entry name" value="SGNH hydrolase"/>
    <property type="match status" value="1"/>
</dbReference>
<protein>
    <recommendedName>
        <fullName evidence="3">SGNH hydrolase-type esterase domain-containing protein</fullName>
    </recommendedName>
</protein>
<dbReference type="PANTHER" id="PTHR37981">
    <property type="entry name" value="LIPASE 2"/>
    <property type="match status" value="1"/>
</dbReference>
<organism evidence="1 2">
    <name type="scientific">Stereocaulon virgatum</name>
    <dbReference type="NCBI Taxonomy" id="373712"/>
    <lineage>
        <taxon>Eukaryota</taxon>
        <taxon>Fungi</taxon>
        <taxon>Dikarya</taxon>
        <taxon>Ascomycota</taxon>
        <taxon>Pezizomycotina</taxon>
        <taxon>Lecanoromycetes</taxon>
        <taxon>OSLEUM clade</taxon>
        <taxon>Lecanoromycetidae</taxon>
        <taxon>Lecanorales</taxon>
        <taxon>Lecanorineae</taxon>
        <taxon>Stereocaulaceae</taxon>
        <taxon>Stereocaulon</taxon>
    </lineage>
</organism>
<dbReference type="Proteomes" id="UP001590950">
    <property type="component" value="Unassembled WGS sequence"/>
</dbReference>